<evidence type="ECO:0000256" key="5">
    <source>
        <dbReference type="ARBA" id="ARBA00023136"/>
    </source>
</evidence>
<dbReference type="GO" id="GO:0022857">
    <property type="term" value="F:transmembrane transporter activity"/>
    <property type="evidence" value="ECO:0007669"/>
    <property type="project" value="InterPro"/>
</dbReference>
<feature type="transmembrane region" description="Helical" evidence="6">
    <location>
        <begin position="255"/>
        <end position="275"/>
    </location>
</feature>
<protein>
    <submittedName>
        <fullName evidence="8">MFS transporter</fullName>
    </submittedName>
</protein>
<dbReference type="Gene3D" id="1.20.1250.20">
    <property type="entry name" value="MFS general substrate transporter like domains"/>
    <property type="match status" value="1"/>
</dbReference>
<feature type="domain" description="Major facilitator superfamily (MFS) profile" evidence="7">
    <location>
        <begin position="12"/>
        <end position="396"/>
    </location>
</feature>
<dbReference type="EMBL" id="BOMV01000041">
    <property type="protein sequence ID" value="GIE96292.1"/>
    <property type="molecule type" value="Genomic_DNA"/>
</dbReference>
<dbReference type="GO" id="GO:0005886">
    <property type="term" value="C:plasma membrane"/>
    <property type="evidence" value="ECO:0007669"/>
    <property type="project" value="UniProtKB-SubCell"/>
</dbReference>
<feature type="transmembrane region" description="Helical" evidence="6">
    <location>
        <begin position="48"/>
        <end position="70"/>
    </location>
</feature>
<evidence type="ECO:0000313" key="9">
    <source>
        <dbReference type="Proteomes" id="UP000636960"/>
    </source>
</evidence>
<dbReference type="RefSeq" id="WP_203782557.1">
    <property type="nucleotide sequence ID" value="NZ_BOMV01000041.1"/>
</dbReference>
<evidence type="ECO:0000313" key="8">
    <source>
        <dbReference type="EMBL" id="GIE96292.1"/>
    </source>
</evidence>
<dbReference type="AlphaFoldDB" id="A0A919N189"/>
<feature type="transmembrane region" description="Helical" evidence="6">
    <location>
        <begin position="77"/>
        <end position="98"/>
    </location>
</feature>
<dbReference type="PROSITE" id="PS50850">
    <property type="entry name" value="MFS"/>
    <property type="match status" value="1"/>
</dbReference>
<name>A0A919N189_9ACTN</name>
<evidence type="ECO:0000259" key="7">
    <source>
        <dbReference type="PROSITE" id="PS50850"/>
    </source>
</evidence>
<dbReference type="InterPro" id="IPR036259">
    <property type="entry name" value="MFS_trans_sf"/>
</dbReference>
<keyword evidence="5 6" id="KW-0472">Membrane</keyword>
<evidence type="ECO:0000256" key="2">
    <source>
        <dbReference type="ARBA" id="ARBA00022475"/>
    </source>
</evidence>
<keyword evidence="4 6" id="KW-1133">Transmembrane helix</keyword>
<evidence type="ECO:0000256" key="1">
    <source>
        <dbReference type="ARBA" id="ARBA00004651"/>
    </source>
</evidence>
<reference evidence="8" key="1">
    <citation type="submission" date="2021-01" db="EMBL/GenBank/DDBJ databases">
        <title>Whole genome shotgun sequence of Actinoplanes rishiriensis NBRC 108556.</title>
        <authorList>
            <person name="Komaki H."/>
            <person name="Tamura T."/>
        </authorList>
    </citation>
    <scope>NUCLEOTIDE SEQUENCE</scope>
    <source>
        <strain evidence="8">NBRC 108556</strain>
    </source>
</reference>
<evidence type="ECO:0000256" key="6">
    <source>
        <dbReference type="SAM" id="Phobius"/>
    </source>
</evidence>
<proteinExistence type="predicted"/>
<sequence length="415" mass="43399">MSSSMAPLRHRPFRFLVAGRTINALGNSFAPIALAFAVLDLTGSVADLGLVVGSRTVVNVAFLLFGGVLADRVPKRLLMVGASLAAAVTQAVVAVLVLTGTATIPLLMGLAALNGMVGALALPASASILPSTVPEALRQQANAINRVCLNTAAVVGAPVAGLVVAVSSPGWGIAVDAGTFALSALFFLGLRVPEPAKRAERSNLLADLRIGWTEFRSRTWLWVVVAGFCVTNAAWSGGLFVLGPFVADQTFGRQAWGFVLAAQTAGMIVGGLVALRLRLRRMLFFGVACCLPFALPIILLGVYPAVWALMLGAFVAGLSIEQFGVAWETTMQEHVPPDKLARVYSYDMVGSFVAIPIGEMAMGPIAHAAGIKPTLIGAAALMIIAGIGMLSSREVRTLRHELPKRQPEPVTESLA</sequence>
<feature type="transmembrane region" description="Helical" evidence="6">
    <location>
        <begin position="171"/>
        <end position="192"/>
    </location>
</feature>
<feature type="transmembrane region" description="Helical" evidence="6">
    <location>
        <begin position="21"/>
        <end position="42"/>
    </location>
</feature>
<comment type="subcellular location">
    <subcellularLocation>
        <location evidence="1">Cell membrane</location>
        <topology evidence="1">Multi-pass membrane protein</topology>
    </subcellularLocation>
</comment>
<feature type="transmembrane region" description="Helical" evidence="6">
    <location>
        <begin position="104"/>
        <end position="126"/>
    </location>
</feature>
<comment type="caution">
    <text evidence="8">The sequence shown here is derived from an EMBL/GenBank/DDBJ whole genome shotgun (WGS) entry which is preliminary data.</text>
</comment>
<dbReference type="Proteomes" id="UP000636960">
    <property type="component" value="Unassembled WGS sequence"/>
</dbReference>
<dbReference type="PANTHER" id="PTHR23513:SF11">
    <property type="entry name" value="STAPHYLOFERRIN A TRANSPORTER"/>
    <property type="match status" value="1"/>
</dbReference>
<dbReference type="Pfam" id="PF07690">
    <property type="entry name" value="MFS_1"/>
    <property type="match status" value="1"/>
</dbReference>
<feature type="transmembrane region" description="Helical" evidence="6">
    <location>
        <begin position="282"/>
        <end position="300"/>
    </location>
</feature>
<dbReference type="CDD" id="cd06173">
    <property type="entry name" value="MFS_MefA_like"/>
    <property type="match status" value="1"/>
</dbReference>
<feature type="transmembrane region" description="Helical" evidence="6">
    <location>
        <begin position="147"/>
        <end position="165"/>
    </location>
</feature>
<dbReference type="InterPro" id="IPR020846">
    <property type="entry name" value="MFS_dom"/>
</dbReference>
<dbReference type="PANTHER" id="PTHR23513">
    <property type="entry name" value="INTEGRAL MEMBRANE EFFLUX PROTEIN-RELATED"/>
    <property type="match status" value="1"/>
</dbReference>
<keyword evidence="3 6" id="KW-0812">Transmembrane</keyword>
<accession>A0A919N189</accession>
<feature type="transmembrane region" description="Helical" evidence="6">
    <location>
        <begin position="375"/>
        <end position="392"/>
    </location>
</feature>
<evidence type="ECO:0000256" key="4">
    <source>
        <dbReference type="ARBA" id="ARBA00022989"/>
    </source>
</evidence>
<keyword evidence="2" id="KW-1003">Cell membrane</keyword>
<feature type="transmembrane region" description="Helical" evidence="6">
    <location>
        <begin position="219"/>
        <end position="243"/>
    </location>
</feature>
<evidence type="ECO:0000256" key="3">
    <source>
        <dbReference type="ARBA" id="ARBA00022692"/>
    </source>
</evidence>
<dbReference type="InterPro" id="IPR011701">
    <property type="entry name" value="MFS"/>
</dbReference>
<gene>
    <name evidence="8" type="ORF">Ari01nite_37570</name>
</gene>
<dbReference type="SUPFAM" id="SSF103473">
    <property type="entry name" value="MFS general substrate transporter"/>
    <property type="match status" value="1"/>
</dbReference>
<organism evidence="8 9">
    <name type="scientific">Paractinoplanes rishiriensis</name>
    <dbReference type="NCBI Taxonomy" id="1050105"/>
    <lineage>
        <taxon>Bacteria</taxon>
        <taxon>Bacillati</taxon>
        <taxon>Actinomycetota</taxon>
        <taxon>Actinomycetes</taxon>
        <taxon>Micromonosporales</taxon>
        <taxon>Micromonosporaceae</taxon>
        <taxon>Paractinoplanes</taxon>
    </lineage>
</organism>
<keyword evidence="9" id="KW-1185">Reference proteome</keyword>